<name>A0A1R3KQX1_9ROSI</name>
<accession>A0A1R3KQX1</accession>
<dbReference type="Proteomes" id="UP000187203">
    <property type="component" value="Unassembled WGS sequence"/>
</dbReference>
<sequence length="134" mass="14507">MAVVTEPDQGEEVAGVSKKAEEEGHVTRNLFLDAGSRPANKGKKKMGENVDYLPLNGPEESAKSVSPGYKNIQDNNNYLNLDIEQIAKALGHVILGIGPGDSGYLAFNSGCTKRENKCNWAFNCGCTKRECKCN</sequence>
<gene>
    <name evidence="2" type="ORF">COLO4_05411</name>
</gene>
<dbReference type="AlphaFoldDB" id="A0A1R3KQX1"/>
<protein>
    <submittedName>
        <fullName evidence="2">Uncharacterized protein</fullName>
    </submittedName>
</protein>
<evidence type="ECO:0000313" key="2">
    <source>
        <dbReference type="EMBL" id="OMP09502.1"/>
    </source>
</evidence>
<organism evidence="2 3">
    <name type="scientific">Corchorus olitorius</name>
    <dbReference type="NCBI Taxonomy" id="93759"/>
    <lineage>
        <taxon>Eukaryota</taxon>
        <taxon>Viridiplantae</taxon>
        <taxon>Streptophyta</taxon>
        <taxon>Embryophyta</taxon>
        <taxon>Tracheophyta</taxon>
        <taxon>Spermatophyta</taxon>
        <taxon>Magnoliopsida</taxon>
        <taxon>eudicotyledons</taxon>
        <taxon>Gunneridae</taxon>
        <taxon>Pentapetalae</taxon>
        <taxon>rosids</taxon>
        <taxon>malvids</taxon>
        <taxon>Malvales</taxon>
        <taxon>Malvaceae</taxon>
        <taxon>Grewioideae</taxon>
        <taxon>Apeibeae</taxon>
        <taxon>Corchorus</taxon>
    </lineage>
</organism>
<dbReference type="EMBL" id="AWUE01012338">
    <property type="protein sequence ID" value="OMP09502.1"/>
    <property type="molecule type" value="Genomic_DNA"/>
</dbReference>
<evidence type="ECO:0000313" key="3">
    <source>
        <dbReference type="Proteomes" id="UP000187203"/>
    </source>
</evidence>
<evidence type="ECO:0000256" key="1">
    <source>
        <dbReference type="SAM" id="MobiDB-lite"/>
    </source>
</evidence>
<proteinExistence type="predicted"/>
<comment type="caution">
    <text evidence="2">The sequence shown here is derived from an EMBL/GenBank/DDBJ whole genome shotgun (WGS) entry which is preliminary data.</text>
</comment>
<reference evidence="3" key="1">
    <citation type="submission" date="2013-09" db="EMBL/GenBank/DDBJ databases">
        <title>Corchorus olitorius genome sequencing.</title>
        <authorList>
            <person name="Alam M."/>
            <person name="Haque M.S."/>
            <person name="Islam M.S."/>
            <person name="Emdad E.M."/>
            <person name="Islam M.M."/>
            <person name="Ahmed B."/>
            <person name="Halim A."/>
            <person name="Hossen Q.M.M."/>
            <person name="Hossain M.Z."/>
            <person name="Ahmed R."/>
            <person name="Khan M.M."/>
            <person name="Islam R."/>
            <person name="Rashid M.M."/>
            <person name="Khan S.A."/>
            <person name="Rahman M.S."/>
            <person name="Alam M."/>
            <person name="Yahiya A.S."/>
            <person name="Khan M.S."/>
            <person name="Azam M.S."/>
            <person name="Haque T."/>
            <person name="Lashkar M.Z.H."/>
            <person name="Akhand A.I."/>
            <person name="Morshed G."/>
            <person name="Roy S."/>
            <person name="Uddin K.S."/>
            <person name="Rabeya T."/>
            <person name="Hossain A.S."/>
            <person name="Chowdhury A."/>
            <person name="Snigdha A.R."/>
            <person name="Mortoza M.S."/>
            <person name="Matin S.A."/>
            <person name="Hoque S.M.E."/>
            <person name="Islam M.K."/>
            <person name="Roy D.K."/>
            <person name="Haider R."/>
            <person name="Moosa M.M."/>
            <person name="Elias S.M."/>
            <person name="Hasan A.M."/>
            <person name="Jahan S."/>
            <person name="Shafiuddin M."/>
            <person name="Mahmood N."/>
            <person name="Shommy N.S."/>
        </authorList>
    </citation>
    <scope>NUCLEOTIDE SEQUENCE [LARGE SCALE GENOMIC DNA]</scope>
    <source>
        <strain evidence="3">cv. O-4</strain>
    </source>
</reference>
<keyword evidence="3" id="KW-1185">Reference proteome</keyword>
<feature type="region of interest" description="Disordered" evidence="1">
    <location>
        <begin position="1"/>
        <end position="22"/>
    </location>
</feature>